<reference evidence="1 2" key="1">
    <citation type="submission" date="2016-10" db="EMBL/GenBank/DDBJ databases">
        <title>Genome sequence of the ascomycete fungus Penicillium subrubescens.</title>
        <authorList>
            <person name="De Vries R.P."/>
            <person name="Peng M."/>
            <person name="Dilokpimol A."/>
            <person name="Hilden K."/>
            <person name="Makela M.R."/>
            <person name="Grigoriev I."/>
            <person name="Riley R."/>
            <person name="Granchi Z."/>
        </authorList>
    </citation>
    <scope>NUCLEOTIDE SEQUENCE [LARGE SCALE GENOMIC DNA]</scope>
    <source>
        <strain evidence="1 2">CBS 132785</strain>
    </source>
</reference>
<dbReference type="STRING" id="1316194.A0A1Q5T6N5"/>
<accession>A0A1Q5T6N5</accession>
<comment type="caution">
    <text evidence="1">The sequence shown here is derived from an EMBL/GenBank/DDBJ whole genome shotgun (WGS) entry which is preliminary data.</text>
</comment>
<dbReference type="EMBL" id="MNBE01000701">
    <property type="protein sequence ID" value="OKO95883.1"/>
    <property type="molecule type" value="Genomic_DNA"/>
</dbReference>
<dbReference type="AlphaFoldDB" id="A0A1Q5T6N5"/>
<evidence type="ECO:0000313" key="1">
    <source>
        <dbReference type="EMBL" id="OKO95883.1"/>
    </source>
</evidence>
<organism evidence="1 2">
    <name type="scientific">Penicillium subrubescens</name>
    <dbReference type="NCBI Taxonomy" id="1316194"/>
    <lineage>
        <taxon>Eukaryota</taxon>
        <taxon>Fungi</taxon>
        <taxon>Dikarya</taxon>
        <taxon>Ascomycota</taxon>
        <taxon>Pezizomycotina</taxon>
        <taxon>Eurotiomycetes</taxon>
        <taxon>Eurotiomycetidae</taxon>
        <taxon>Eurotiales</taxon>
        <taxon>Aspergillaceae</taxon>
        <taxon>Penicillium</taxon>
    </lineage>
</organism>
<gene>
    <name evidence="1" type="ORF">PENSUB_10904</name>
</gene>
<sequence length="143" mass="16613">MNKSFWVRPWFPGGIAEDIPSGLYIESLEYWGPHESDNETRLLLPFKIGENGYARSSEGSLLKKWNWEGKSDGLYRVSFASGIMPLDSYSSHIHRVLQNWAERVESGDWEVDENGVTGGIEKFKDADTPEHWKKYYIPWKRLD</sequence>
<protein>
    <submittedName>
        <fullName evidence="1">Uncharacterized protein</fullName>
    </submittedName>
</protein>
<proteinExistence type="predicted"/>
<dbReference type="Proteomes" id="UP000186955">
    <property type="component" value="Unassembled WGS sequence"/>
</dbReference>
<name>A0A1Q5T6N5_9EURO</name>
<evidence type="ECO:0000313" key="2">
    <source>
        <dbReference type="Proteomes" id="UP000186955"/>
    </source>
</evidence>
<keyword evidence="2" id="KW-1185">Reference proteome</keyword>